<feature type="compositionally biased region" description="Pro residues" evidence="1">
    <location>
        <begin position="266"/>
        <end position="277"/>
    </location>
</feature>
<organism evidence="2 3">
    <name type="scientific">Armillaria borealis</name>
    <dbReference type="NCBI Taxonomy" id="47425"/>
    <lineage>
        <taxon>Eukaryota</taxon>
        <taxon>Fungi</taxon>
        <taxon>Dikarya</taxon>
        <taxon>Basidiomycota</taxon>
        <taxon>Agaricomycotina</taxon>
        <taxon>Agaricomycetes</taxon>
        <taxon>Agaricomycetidae</taxon>
        <taxon>Agaricales</taxon>
        <taxon>Marasmiineae</taxon>
        <taxon>Physalacriaceae</taxon>
        <taxon>Armillaria</taxon>
    </lineage>
</organism>
<reference evidence="2" key="1">
    <citation type="submission" date="2023-06" db="EMBL/GenBank/DDBJ databases">
        <authorList>
            <consortium name="Lawrence Berkeley National Laboratory"/>
            <person name="Ahrendt S."/>
            <person name="Sahu N."/>
            <person name="Indic B."/>
            <person name="Wong-Bajracharya J."/>
            <person name="Merenyi Z."/>
            <person name="Ke H.-M."/>
            <person name="Monk M."/>
            <person name="Kocsube S."/>
            <person name="Drula E."/>
            <person name="Lipzen A."/>
            <person name="Balint B."/>
            <person name="Henrissat B."/>
            <person name="Andreopoulos B."/>
            <person name="Martin F.M."/>
            <person name="Harder C.B."/>
            <person name="Rigling D."/>
            <person name="Ford K.L."/>
            <person name="Foster G.D."/>
            <person name="Pangilinan J."/>
            <person name="Papanicolaou A."/>
            <person name="Barry K."/>
            <person name="LaButti K."/>
            <person name="Viragh M."/>
            <person name="Koriabine M."/>
            <person name="Yan M."/>
            <person name="Riley R."/>
            <person name="Champramary S."/>
            <person name="Plett K.L."/>
            <person name="Tsai I.J."/>
            <person name="Slot J."/>
            <person name="Sipos G."/>
            <person name="Plett J."/>
            <person name="Nagy L.G."/>
            <person name="Grigoriev I.V."/>
        </authorList>
    </citation>
    <scope>NUCLEOTIDE SEQUENCE</scope>
    <source>
        <strain evidence="2">FPL87.14</strain>
    </source>
</reference>
<proteinExistence type="predicted"/>
<comment type="caution">
    <text evidence="2">The sequence shown here is derived from an EMBL/GenBank/DDBJ whole genome shotgun (WGS) entry which is preliminary data.</text>
</comment>
<gene>
    <name evidence="2" type="ORF">EV421DRAFT_1972082</name>
</gene>
<evidence type="ECO:0000256" key="1">
    <source>
        <dbReference type="SAM" id="MobiDB-lite"/>
    </source>
</evidence>
<dbReference type="EMBL" id="JAUEPT010000044">
    <property type="protein sequence ID" value="KAK0438248.1"/>
    <property type="molecule type" value="Genomic_DNA"/>
</dbReference>
<protein>
    <submittedName>
        <fullName evidence="2">Uncharacterized protein</fullName>
    </submittedName>
</protein>
<accession>A0AA39J8Z9</accession>
<evidence type="ECO:0000313" key="3">
    <source>
        <dbReference type="Proteomes" id="UP001175226"/>
    </source>
</evidence>
<feature type="compositionally biased region" description="Low complexity" evidence="1">
    <location>
        <begin position="278"/>
        <end position="289"/>
    </location>
</feature>
<evidence type="ECO:0000313" key="2">
    <source>
        <dbReference type="EMBL" id="KAK0438248.1"/>
    </source>
</evidence>
<feature type="compositionally biased region" description="Basic and acidic residues" evidence="1">
    <location>
        <begin position="525"/>
        <end position="544"/>
    </location>
</feature>
<feature type="compositionally biased region" description="Polar residues" evidence="1">
    <location>
        <begin position="494"/>
        <end position="506"/>
    </location>
</feature>
<feature type="compositionally biased region" description="Low complexity" evidence="1">
    <location>
        <begin position="511"/>
        <end position="524"/>
    </location>
</feature>
<name>A0AA39J8Z9_9AGAR</name>
<feature type="region of interest" description="Disordered" evidence="1">
    <location>
        <begin position="257"/>
        <end position="289"/>
    </location>
</feature>
<sequence length="585" mass="64068">MATQQLPLHGSNKAPHWVWRGPEDNTTLPVFLDEVEQTCRSVGKTDDKDFIDASILYTDPSASELWKQLPAAKAAPSVWANFKTQCFSYYPKSNVTNRYSPVHLEQAVQRLRMVPIHTLDDFGRMHIDQHLAILNTTHNPLEPFPYEDVRTAAMYILESQRSSYVNPMAMLLPPLMPYGVPSLNYTNPLSTQYATSGLPQPVHADPNMMNQLVAPQSLPSMADGIKALTESNSGGYLNGLYPQYGYQTYSMPTLAQPQPYSAPQSLLPPQPPMPLQSPAPISEPASSATIPAVKQEDALGGLVAALKTIVEESIARGSNANHKCAYDGCDKRWKDCENRRADQDKGWIKWDLVARKTLMPDGTEIPKGLGAARDWVIKWHSDKNTPAPAAVNMISANRPIVQEKAAIPEIIYPSHFQPYQSSSFMGQFITPSQLAGVTPPSGPVSQLLAATVTNDEFVEEENKLQEMVHEYFQGVLKAHARKKGKDASKGSEDQMGQASSASNQEAPAQDSESTTVSSTSTTTAKPKDKASAVDSSSKPKEARQYRHAAPIMTEGVTEDIVKRLLDAKVMLTVGEVFSESAAVCS</sequence>
<dbReference type="AlphaFoldDB" id="A0AA39J8Z9"/>
<dbReference type="Proteomes" id="UP001175226">
    <property type="component" value="Unassembled WGS sequence"/>
</dbReference>
<feature type="region of interest" description="Disordered" evidence="1">
    <location>
        <begin position="482"/>
        <end position="545"/>
    </location>
</feature>
<keyword evidence="3" id="KW-1185">Reference proteome</keyword>